<feature type="transmembrane region" description="Helical" evidence="1">
    <location>
        <begin position="131"/>
        <end position="155"/>
    </location>
</feature>
<accession>A0A146JYU6</accession>
<dbReference type="AlphaFoldDB" id="A0A146JYU6"/>
<keyword evidence="1" id="KW-0812">Transmembrane</keyword>
<evidence type="ECO:0000256" key="1">
    <source>
        <dbReference type="SAM" id="Phobius"/>
    </source>
</evidence>
<keyword evidence="1" id="KW-1133">Transmembrane helix</keyword>
<feature type="transmembrane region" description="Helical" evidence="1">
    <location>
        <begin position="20"/>
        <end position="40"/>
    </location>
</feature>
<name>A0A146JYU6_9EUKA</name>
<feature type="transmembrane region" description="Helical" evidence="1">
    <location>
        <begin position="334"/>
        <end position="351"/>
    </location>
</feature>
<feature type="transmembrane region" description="Helical" evidence="1">
    <location>
        <begin position="98"/>
        <end position="125"/>
    </location>
</feature>
<feature type="non-terminal residue" evidence="2">
    <location>
        <position position="1"/>
    </location>
</feature>
<keyword evidence="1" id="KW-0472">Membrane</keyword>
<feature type="transmembrane region" description="Helical" evidence="1">
    <location>
        <begin position="167"/>
        <end position="188"/>
    </location>
</feature>
<organism evidence="2">
    <name type="scientific">Trepomonas sp. PC1</name>
    <dbReference type="NCBI Taxonomy" id="1076344"/>
    <lineage>
        <taxon>Eukaryota</taxon>
        <taxon>Metamonada</taxon>
        <taxon>Diplomonadida</taxon>
        <taxon>Hexamitidae</taxon>
        <taxon>Hexamitinae</taxon>
        <taxon>Trepomonas</taxon>
    </lineage>
</organism>
<reference evidence="2" key="1">
    <citation type="submission" date="2015-07" db="EMBL/GenBank/DDBJ databases">
        <title>Adaptation to a free-living lifestyle via gene acquisitions in the diplomonad Trepomonas sp. PC1.</title>
        <authorList>
            <person name="Xu F."/>
            <person name="Jerlstrom-Hultqvist J."/>
            <person name="Kolisko M."/>
            <person name="Simpson A.G.B."/>
            <person name="Roger A.J."/>
            <person name="Svard S.G."/>
            <person name="Andersson J.O."/>
        </authorList>
    </citation>
    <scope>NUCLEOTIDE SEQUENCE</scope>
    <source>
        <strain evidence="2">PC1</strain>
    </source>
</reference>
<sequence length="533" mass="61999">QKLKVDLKGTFLKEKFSYFLTHNVFLQVLINTLHLITRVFELSQIKRLIRQVDMSGFTYVNCLIMPLSQLVPQAILKGFNDIIINYVFNNKSKAIRIFFVWNIVIYFVLSTVTSVLACNICFSFANPQNYINFTVYFVIAVGLQSISQLLFQFLIQCAKMENRRDVVYVEFIQITTNAVILGICSIFTEIQGNINFLALVAVAQFLSYIFVNIYLLYNVISRSSTHLIKFQLTAFKGVKVSLILQVVLQIIKNMFKIGPQVVVGVAVIELVRIFSTNWTFQSYSTITFYFMCCILFPGTNGAAENINTLMKLIYQISQQTENISKIFEMMKQSLKIIVIQTINAVVVYFIADSLVFPVKPDGNDVILDSYILRILRLSKQFVFMSIGNSVMKLTVPLLDLLSETIWPQCLYYGAQWLYIVVAFIFFYNKKNTEYFLFMTGFYVVSGVISALLFYQFYRKYKTILEKRQKDIDEQKRIQQEIIDKKKQKKLQKKKQLKEQLKNIATEDIFKQLDFIKGEMEADRKMSSMNKQYE</sequence>
<feature type="transmembrane region" description="Helical" evidence="1">
    <location>
        <begin position="194"/>
        <end position="217"/>
    </location>
</feature>
<feature type="transmembrane region" description="Helical" evidence="1">
    <location>
        <begin position="409"/>
        <end position="428"/>
    </location>
</feature>
<feature type="non-terminal residue" evidence="2">
    <location>
        <position position="533"/>
    </location>
</feature>
<dbReference type="EMBL" id="GDID01006743">
    <property type="protein sequence ID" value="JAP89863.1"/>
    <property type="molecule type" value="Transcribed_RNA"/>
</dbReference>
<feature type="transmembrane region" description="Helical" evidence="1">
    <location>
        <begin position="434"/>
        <end position="457"/>
    </location>
</feature>
<protein>
    <submittedName>
        <fullName evidence="2">Uncharacterized protein</fullName>
    </submittedName>
</protein>
<gene>
    <name evidence="2" type="ORF">TPC1_30642</name>
</gene>
<evidence type="ECO:0000313" key="2">
    <source>
        <dbReference type="EMBL" id="JAP89863.1"/>
    </source>
</evidence>
<proteinExistence type="predicted"/>